<keyword evidence="2" id="KW-1185">Reference proteome</keyword>
<name>H8K853_RICAC</name>
<organism evidence="1 2">
    <name type="scientific">Rickettsia australis (strain Cutlack)</name>
    <dbReference type="NCBI Taxonomy" id="1105110"/>
    <lineage>
        <taxon>Bacteria</taxon>
        <taxon>Pseudomonadati</taxon>
        <taxon>Pseudomonadota</taxon>
        <taxon>Alphaproteobacteria</taxon>
        <taxon>Rickettsiales</taxon>
        <taxon>Rickettsiaceae</taxon>
        <taxon>Rickettsieae</taxon>
        <taxon>Rickettsia</taxon>
        <taxon>spotted fever group</taxon>
    </lineage>
</organism>
<dbReference type="Gene3D" id="2.30.30.110">
    <property type="match status" value="1"/>
</dbReference>
<protein>
    <submittedName>
        <fullName evidence="1">Uncharacterized protein</fullName>
    </submittedName>
</protein>
<dbReference type="InterPro" id="IPR011067">
    <property type="entry name" value="Plasmid_toxin/cell-grow_inhib"/>
</dbReference>
<dbReference type="InterPro" id="IPR003477">
    <property type="entry name" value="PemK-like"/>
</dbReference>
<reference evidence="2" key="1">
    <citation type="submission" date="2012-02" db="EMBL/GenBank/DDBJ databases">
        <title>Complete genome sequence of Rickettsia australis strain Cutlack.</title>
        <authorList>
            <person name="Johnson S.L."/>
            <person name="Munk A.C."/>
            <person name="Han S."/>
            <person name="Bruce D.C."/>
            <person name="Dasch G.A."/>
        </authorList>
    </citation>
    <scope>NUCLEOTIDE SEQUENCE [LARGE SCALE GENOMIC DNA]</scope>
    <source>
        <strain evidence="2">Cutlack</strain>
    </source>
</reference>
<dbReference type="KEGG" id="rau:MC5_05980"/>
<proteinExistence type="predicted"/>
<accession>H8K853</accession>
<gene>
    <name evidence="1" type="ordered locus">MC5_05980</name>
</gene>
<dbReference type="AlphaFoldDB" id="H8K853"/>
<evidence type="ECO:0000313" key="2">
    <source>
        <dbReference type="Proteomes" id="UP000007589"/>
    </source>
</evidence>
<dbReference type="Proteomes" id="UP000007589">
    <property type="component" value="Chromosome"/>
</dbReference>
<dbReference type="EMBL" id="CP003338">
    <property type="protein sequence ID" value="AFC71446.1"/>
    <property type="molecule type" value="Genomic_DNA"/>
</dbReference>
<dbReference type="HOGENOM" id="CLU_3347987_0_0_5"/>
<sequence>MLDQIRTIDTFRIIKKLGTLDNETIHLVFKTLEAIFT</sequence>
<dbReference type="SUPFAM" id="SSF50118">
    <property type="entry name" value="Cell growth inhibitor/plasmid maintenance toxic component"/>
    <property type="match status" value="1"/>
</dbReference>
<evidence type="ECO:0000313" key="1">
    <source>
        <dbReference type="EMBL" id="AFC71446.1"/>
    </source>
</evidence>
<dbReference type="Pfam" id="PF02452">
    <property type="entry name" value="PemK_toxin"/>
    <property type="match status" value="1"/>
</dbReference>
<dbReference type="GO" id="GO:0003677">
    <property type="term" value="F:DNA binding"/>
    <property type="evidence" value="ECO:0007669"/>
    <property type="project" value="InterPro"/>
</dbReference>